<protein>
    <recommendedName>
        <fullName evidence="4">SAM domain-containing protein</fullName>
    </recommendedName>
</protein>
<accession>A0A0N1PDH5</accession>
<name>A0A0N1PDH5_LEPSE</name>
<dbReference type="Proteomes" id="UP000038009">
    <property type="component" value="Unassembled WGS sequence"/>
</dbReference>
<proteinExistence type="predicted"/>
<organism evidence="2 3">
    <name type="scientific">Leptomonas seymouri</name>
    <dbReference type="NCBI Taxonomy" id="5684"/>
    <lineage>
        <taxon>Eukaryota</taxon>
        <taxon>Discoba</taxon>
        <taxon>Euglenozoa</taxon>
        <taxon>Kinetoplastea</taxon>
        <taxon>Metakinetoplastina</taxon>
        <taxon>Trypanosomatida</taxon>
        <taxon>Trypanosomatidae</taxon>
        <taxon>Leishmaniinae</taxon>
        <taxon>Leptomonas</taxon>
    </lineage>
</organism>
<feature type="compositionally biased region" description="Low complexity" evidence="1">
    <location>
        <begin position="489"/>
        <end position="518"/>
    </location>
</feature>
<evidence type="ECO:0008006" key="4">
    <source>
        <dbReference type="Google" id="ProtNLM"/>
    </source>
</evidence>
<evidence type="ECO:0000313" key="2">
    <source>
        <dbReference type="EMBL" id="KPI89770.1"/>
    </source>
</evidence>
<gene>
    <name evidence="2" type="ORF">ABL78_1150</name>
</gene>
<dbReference type="AlphaFoldDB" id="A0A0N1PDH5"/>
<reference evidence="2 3" key="1">
    <citation type="journal article" date="2015" name="PLoS Pathog.">
        <title>Leptomonas seymouri: Adaptations to the Dixenous Life Cycle Analyzed by Genome Sequencing, Transcriptome Profiling and Co-infection with Leishmania donovani.</title>
        <authorList>
            <person name="Kraeva N."/>
            <person name="Butenko A."/>
            <person name="Hlavacova J."/>
            <person name="Kostygov A."/>
            <person name="Myskova J."/>
            <person name="Grybchuk D."/>
            <person name="Lestinova T."/>
            <person name="Votypka J."/>
            <person name="Volf P."/>
            <person name="Opperdoes F."/>
            <person name="Flegontov P."/>
            <person name="Lukes J."/>
            <person name="Yurchenko V."/>
        </authorList>
    </citation>
    <scope>NUCLEOTIDE SEQUENCE [LARGE SCALE GENOMIC DNA]</scope>
    <source>
        <strain evidence="2 3">ATCC 30220</strain>
    </source>
</reference>
<sequence>MNNVSMRIEFNAQKQEESTLEMLRASWARRAASKTSSNADPGATKQFIKTLQETVASVLLLPRYLRHAPPRLYVTCTPDHRNAPHACGRHMTKVMDVSRAVSLDAPPHTQSVYLLTTTSMDDVEFKDTAAQSRVLVGLPQVRHVDAVHRFCDTHGSALENIHHVLLPGDITLTQSLLIKTLLDHLPQARLVCNEFGHALLTNPVFHDGVQRAMLENAPGTPLELMRFAGLPASRVSPAQDGDEIAVDVPQSGNGSSAAASPARKLRVVAVKNNAQEKRRKANSQTHQPSYFTNQPLFLYDEVFHALFVGHTLHRLPWLTSVVKEATRELLLPMPPSLALQHPMSRPSSLLDSWRIEETSSAVVAALRCASEVERVLSNSYGELSGNIEDCIAELEKSTDALERLRSRLAQRLASDTSRDVHRWSTALLKRIVQELTCIQKVSEPTTPAVQEQFISWAQNDGEWGRLATCLTHSAMVLPPTVAPAVTSTVAGSSASGNDGAGSSTSSAGTSAASSVASSEGKEAARPLQGTSGVDLLVAVFEKKGLQGLTRTVQRETIDVQVFLAMSENDLKTVFKATFGITKRLSLLQDELRKNL</sequence>
<dbReference type="VEuPathDB" id="TriTrypDB:Lsey_0017_0490"/>
<keyword evidence="3" id="KW-1185">Reference proteome</keyword>
<dbReference type="EMBL" id="LJSK01000017">
    <property type="protein sequence ID" value="KPI89770.1"/>
    <property type="molecule type" value="Genomic_DNA"/>
</dbReference>
<evidence type="ECO:0000313" key="3">
    <source>
        <dbReference type="Proteomes" id="UP000038009"/>
    </source>
</evidence>
<dbReference type="OrthoDB" id="271862at2759"/>
<dbReference type="OMA" id="VHRWSTA"/>
<feature type="region of interest" description="Disordered" evidence="1">
    <location>
        <begin position="489"/>
        <end position="526"/>
    </location>
</feature>
<evidence type="ECO:0000256" key="1">
    <source>
        <dbReference type="SAM" id="MobiDB-lite"/>
    </source>
</evidence>
<comment type="caution">
    <text evidence="2">The sequence shown here is derived from an EMBL/GenBank/DDBJ whole genome shotgun (WGS) entry which is preliminary data.</text>
</comment>